<gene>
    <name evidence="2" type="ORF">SAMN05216466_106145</name>
</gene>
<feature type="region of interest" description="Disordered" evidence="1">
    <location>
        <begin position="204"/>
        <end position="225"/>
    </location>
</feature>
<evidence type="ECO:0000313" key="2">
    <source>
        <dbReference type="EMBL" id="SDG94612.1"/>
    </source>
</evidence>
<dbReference type="RefSeq" id="WP_090685427.1">
    <property type="nucleotide sequence ID" value="NZ_FNCJ01000006.1"/>
</dbReference>
<evidence type="ECO:0000313" key="3">
    <source>
        <dbReference type="Proteomes" id="UP000199706"/>
    </source>
</evidence>
<evidence type="ECO:0000256" key="1">
    <source>
        <dbReference type="SAM" id="MobiDB-lite"/>
    </source>
</evidence>
<proteinExistence type="predicted"/>
<reference evidence="2 3" key="1">
    <citation type="submission" date="2016-10" db="EMBL/GenBank/DDBJ databases">
        <authorList>
            <person name="de Groot N.N."/>
        </authorList>
    </citation>
    <scope>NUCLEOTIDE SEQUENCE [LARGE SCALE GENOMIC DNA]</scope>
    <source>
        <strain evidence="2 3">LMG 2247</strain>
    </source>
</reference>
<accession>A0A1G7YDI5</accession>
<protein>
    <submittedName>
        <fullName evidence="2">Uncharacterized protein</fullName>
    </submittedName>
</protein>
<sequence>MLITTTTTTHAQRDAFDREVRYALRHDVRTARALLTYGPQEYGAPERFMSFTSAIRQNRHAAKAVAMLLDLGAPASRTLRKVPVIPMDCLAVLLKHTTPAMLNGLDGYYEPLWLATFRNAEHPVNSSEAAVLTKSYATILDQLEAAGADVTWPGLARVFTNEEDLEFFKGALASGRFVGRFGSDALSARLTHNTVRLEQHELRAPAAEAQASSKPVARTKSRKRL</sequence>
<dbReference type="OrthoDB" id="8278561at2"/>
<dbReference type="AlphaFoldDB" id="A0A1G7YDI5"/>
<dbReference type="EMBL" id="FNCJ01000006">
    <property type="protein sequence ID" value="SDG94612.1"/>
    <property type="molecule type" value="Genomic_DNA"/>
</dbReference>
<name>A0A1G7YDI5_9BURK</name>
<organism evidence="2 3">
    <name type="scientific">Paraburkholderia phenazinium</name>
    <dbReference type="NCBI Taxonomy" id="60549"/>
    <lineage>
        <taxon>Bacteria</taxon>
        <taxon>Pseudomonadati</taxon>
        <taxon>Pseudomonadota</taxon>
        <taxon>Betaproteobacteria</taxon>
        <taxon>Burkholderiales</taxon>
        <taxon>Burkholderiaceae</taxon>
        <taxon>Paraburkholderia</taxon>
    </lineage>
</organism>
<dbReference type="Proteomes" id="UP000199706">
    <property type="component" value="Unassembled WGS sequence"/>
</dbReference>